<comment type="similarity">
    <text evidence="2 14 15">Belongs to the TonB-dependent receptor family.</text>
</comment>
<dbReference type="PROSITE" id="PS52016">
    <property type="entry name" value="TONB_DEPENDENT_REC_3"/>
    <property type="match status" value="1"/>
</dbReference>
<dbReference type="InterPro" id="IPR039426">
    <property type="entry name" value="TonB-dep_rcpt-like"/>
</dbReference>
<dbReference type="Proteomes" id="UP000247792">
    <property type="component" value="Unassembled WGS sequence"/>
</dbReference>
<dbReference type="AlphaFoldDB" id="A0A318J1R8"/>
<keyword evidence="7 16" id="KW-0732">Signal</keyword>
<keyword evidence="3 14" id="KW-0813">Transport</keyword>
<dbReference type="Gene3D" id="2.40.170.20">
    <property type="entry name" value="TonB-dependent receptor, beta-barrel domain"/>
    <property type="match status" value="1"/>
</dbReference>
<evidence type="ECO:0000256" key="14">
    <source>
        <dbReference type="PROSITE-ProRule" id="PRU01360"/>
    </source>
</evidence>
<dbReference type="InterPro" id="IPR037066">
    <property type="entry name" value="Plug_dom_sf"/>
</dbReference>
<feature type="signal peptide" evidence="16">
    <location>
        <begin position="1"/>
        <end position="27"/>
    </location>
</feature>
<evidence type="ECO:0000259" key="17">
    <source>
        <dbReference type="Pfam" id="PF00593"/>
    </source>
</evidence>
<keyword evidence="10 15" id="KW-0798">TonB box</keyword>
<evidence type="ECO:0000313" key="19">
    <source>
        <dbReference type="EMBL" id="PXX37878.1"/>
    </source>
</evidence>
<keyword evidence="8" id="KW-0408">Iron</keyword>
<feature type="domain" description="TonB-dependent receptor-like beta-barrel" evidence="17">
    <location>
        <begin position="299"/>
        <end position="738"/>
    </location>
</feature>
<keyword evidence="11 14" id="KW-0472">Membrane</keyword>
<dbReference type="RefSeq" id="WP_110257845.1">
    <property type="nucleotide sequence ID" value="NZ_QJKB01000014.1"/>
</dbReference>
<dbReference type="Pfam" id="PF00593">
    <property type="entry name" value="TonB_dep_Rec_b-barrel"/>
    <property type="match status" value="1"/>
</dbReference>
<evidence type="ECO:0000256" key="10">
    <source>
        <dbReference type="ARBA" id="ARBA00023077"/>
    </source>
</evidence>
<evidence type="ECO:0000256" key="1">
    <source>
        <dbReference type="ARBA" id="ARBA00004571"/>
    </source>
</evidence>
<sequence length="770" mass="82297">MKSSHIKMTRMASVISLALLHMNGAWAQDNTAAQDKDKNSLNLNSVIVTGTPTGTSKMKASVSISTIDADQIAQSAPTNAAEILRSIPGVRAESSGGEGNANLTVRGVPISAGGARYVQFQEDGLPLLQFGDIAFVTPDMYLRADGSLSHLEVVRGGTASTMATNSPGGIINFISKTGKEKGGSIGITKGVDFSQTRFDFDYGAALSDKTRAFIAGYYRSGDSSRPAGMTAEEGGQLRANITHELDNGYLRLSFKHLDDKTPMNMPVPVRTVNGNISELPGIDPRTASFYSPYWTRDIVLDKNNNKIATNVNDGLHVVNNAFGAEASLKLGGGWTLDEKFRKSNNTGRFISIFPADAGVTGAAATNMTYATGPNAGKAYTGAAFTATVFNTSIDDLGSTVNDMKLSKVFETSGGKFATTVGWYSSLQNLGVTWNFNQYLMQASGDQPALLNSNGTIAGTPGLLAQGTDVFGGCCNRNIDAQYKTNAMYANLGWESGNWNLDGSLRYDKQDASGTSNQAVNQSYRAANTKFINYGVNHTSYSFGANYRVTKDVAVFARVSEGIAFNADRIMFGNPLDGSTPISTNIVKQTEAGVKWKAGSFSSFVTLFQAKTEESNFEATTQKFTANNYDAKGVEIEASYRYDAFRVTGGLTYINASITAANDKSVVGKTPRRQASYTYQIAPTYTMGEAVFGASLIGTGKSYGDDANTLILPAFHVLNAFVNYNINDKVQVSLSVNNLTNNIGYTEVEGDGHAARSINGRSIKAALKYSF</sequence>
<dbReference type="Gene3D" id="2.170.130.10">
    <property type="entry name" value="TonB-dependent receptor, plug domain"/>
    <property type="match status" value="1"/>
</dbReference>
<comment type="subcellular location">
    <subcellularLocation>
        <location evidence="1 14">Cell outer membrane</location>
        <topology evidence="1 14">Multi-pass membrane protein</topology>
    </subcellularLocation>
</comment>
<evidence type="ECO:0000313" key="20">
    <source>
        <dbReference type="Proteomes" id="UP000247792"/>
    </source>
</evidence>
<evidence type="ECO:0000256" key="2">
    <source>
        <dbReference type="ARBA" id="ARBA00009810"/>
    </source>
</evidence>
<evidence type="ECO:0000256" key="7">
    <source>
        <dbReference type="ARBA" id="ARBA00022729"/>
    </source>
</evidence>
<dbReference type="EMBL" id="QJKB01000014">
    <property type="protein sequence ID" value="PXX37878.1"/>
    <property type="molecule type" value="Genomic_DNA"/>
</dbReference>
<evidence type="ECO:0000256" key="13">
    <source>
        <dbReference type="ARBA" id="ARBA00023237"/>
    </source>
</evidence>
<evidence type="ECO:0000256" key="8">
    <source>
        <dbReference type="ARBA" id="ARBA00023004"/>
    </source>
</evidence>
<evidence type="ECO:0000256" key="6">
    <source>
        <dbReference type="ARBA" id="ARBA00022692"/>
    </source>
</evidence>
<evidence type="ECO:0000256" key="16">
    <source>
        <dbReference type="SAM" id="SignalP"/>
    </source>
</evidence>
<keyword evidence="20" id="KW-1185">Reference proteome</keyword>
<dbReference type="PANTHER" id="PTHR32552:SF89">
    <property type="entry name" value="CATECHOLATE SIDEROPHORE RECEPTOR FIU"/>
    <property type="match status" value="1"/>
</dbReference>
<dbReference type="InterPro" id="IPR000531">
    <property type="entry name" value="Beta-barrel_TonB"/>
</dbReference>
<dbReference type="SUPFAM" id="SSF56935">
    <property type="entry name" value="Porins"/>
    <property type="match status" value="1"/>
</dbReference>
<keyword evidence="4 14" id="KW-1134">Transmembrane beta strand</keyword>
<keyword evidence="5" id="KW-0410">Iron transport</keyword>
<evidence type="ECO:0000256" key="11">
    <source>
        <dbReference type="ARBA" id="ARBA00023136"/>
    </source>
</evidence>
<protein>
    <submittedName>
        <fullName evidence="19">Outer membrane receptor protein involved in Fe transport</fullName>
    </submittedName>
</protein>
<feature type="chain" id="PRO_5016381166" evidence="16">
    <location>
        <begin position="28"/>
        <end position="770"/>
    </location>
</feature>
<dbReference type="PANTHER" id="PTHR32552">
    <property type="entry name" value="FERRICHROME IRON RECEPTOR-RELATED"/>
    <property type="match status" value="1"/>
</dbReference>
<keyword evidence="6 14" id="KW-0812">Transmembrane</keyword>
<proteinExistence type="inferred from homology"/>
<dbReference type="GO" id="GO:0015344">
    <property type="term" value="F:siderophore uptake transmembrane transporter activity"/>
    <property type="evidence" value="ECO:0007669"/>
    <property type="project" value="TreeGrafter"/>
</dbReference>
<evidence type="ECO:0000259" key="18">
    <source>
        <dbReference type="Pfam" id="PF07715"/>
    </source>
</evidence>
<evidence type="ECO:0000256" key="9">
    <source>
        <dbReference type="ARBA" id="ARBA00023065"/>
    </source>
</evidence>
<gene>
    <name evidence="19" type="ORF">DFR42_11437</name>
</gene>
<evidence type="ECO:0000256" key="3">
    <source>
        <dbReference type="ARBA" id="ARBA00022448"/>
    </source>
</evidence>
<comment type="caution">
    <text evidence="19">The sequence shown here is derived from an EMBL/GenBank/DDBJ whole genome shotgun (WGS) entry which is preliminary data.</text>
</comment>
<keyword evidence="9" id="KW-0406">Ion transport</keyword>
<keyword evidence="12 19" id="KW-0675">Receptor</keyword>
<accession>A0A318J1R8</accession>
<reference evidence="19 20" key="1">
    <citation type="submission" date="2018-05" db="EMBL/GenBank/DDBJ databases">
        <title>Genomic Encyclopedia of Type Strains, Phase IV (KMG-IV): sequencing the most valuable type-strain genomes for metagenomic binning, comparative biology and taxonomic classification.</title>
        <authorList>
            <person name="Goeker M."/>
        </authorList>
    </citation>
    <scope>NUCLEOTIDE SEQUENCE [LARGE SCALE GENOMIC DNA]</scope>
    <source>
        <strain evidence="19 20">DSM 19792</strain>
    </source>
</reference>
<dbReference type="Pfam" id="PF07715">
    <property type="entry name" value="Plug"/>
    <property type="match status" value="1"/>
</dbReference>
<evidence type="ECO:0000256" key="15">
    <source>
        <dbReference type="RuleBase" id="RU003357"/>
    </source>
</evidence>
<organism evidence="19 20">
    <name type="scientific">Undibacterium pigrum</name>
    <dbReference type="NCBI Taxonomy" id="401470"/>
    <lineage>
        <taxon>Bacteria</taxon>
        <taxon>Pseudomonadati</taxon>
        <taxon>Pseudomonadota</taxon>
        <taxon>Betaproteobacteria</taxon>
        <taxon>Burkholderiales</taxon>
        <taxon>Oxalobacteraceae</taxon>
        <taxon>Undibacterium</taxon>
    </lineage>
</organism>
<keyword evidence="13 14" id="KW-0998">Cell outer membrane</keyword>
<dbReference type="OrthoDB" id="7386960at2"/>
<dbReference type="InterPro" id="IPR036942">
    <property type="entry name" value="Beta-barrel_TonB_sf"/>
</dbReference>
<evidence type="ECO:0000256" key="4">
    <source>
        <dbReference type="ARBA" id="ARBA00022452"/>
    </source>
</evidence>
<evidence type="ECO:0000256" key="12">
    <source>
        <dbReference type="ARBA" id="ARBA00023170"/>
    </source>
</evidence>
<dbReference type="InterPro" id="IPR012910">
    <property type="entry name" value="Plug_dom"/>
</dbReference>
<dbReference type="GO" id="GO:0009279">
    <property type="term" value="C:cell outer membrane"/>
    <property type="evidence" value="ECO:0007669"/>
    <property type="project" value="UniProtKB-SubCell"/>
</dbReference>
<name>A0A318J1R8_9BURK</name>
<evidence type="ECO:0000256" key="5">
    <source>
        <dbReference type="ARBA" id="ARBA00022496"/>
    </source>
</evidence>
<feature type="domain" description="TonB-dependent receptor plug" evidence="18">
    <location>
        <begin position="57"/>
        <end position="170"/>
    </location>
</feature>